<protein>
    <recommendedName>
        <fullName evidence="5">Phospholipase D-like protein</fullName>
    </recommendedName>
</protein>
<keyword evidence="2" id="KW-0472">Membrane</keyword>
<comment type="caution">
    <text evidence="3">The sequence shown here is derived from an EMBL/GenBank/DDBJ whole genome shotgun (WGS) entry which is preliminary data.</text>
</comment>
<feature type="transmembrane region" description="Helical" evidence="2">
    <location>
        <begin position="6"/>
        <end position="28"/>
    </location>
</feature>
<reference evidence="4" key="1">
    <citation type="journal article" date="2019" name="Int. J. Syst. Evol. Microbiol.">
        <title>The Global Catalogue of Microorganisms (GCM) 10K type strain sequencing project: providing services to taxonomists for standard genome sequencing and annotation.</title>
        <authorList>
            <consortium name="The Broad Institute Genomics Platform"/>
            <consortium name="The Broad Institute Genome Sequencing Center for Infectious Disease"/>
            <person name="Wu L."/>
            <person name="Ma J."/>
        </authorList>
    </citation>
    <scope>NUCLEOTIDE SEQUENCE [LARGE SCALE GENOMIC DNA]</scope>
    <source>
        <strain evidence="4">ZS-22-S1</strain>
    </source>
</reference>
<evidence type="ECO:0008006" key="5">
    <source>
        <dbReference type="Google" id="ProtNLM"/>
    </source>
</evidence>
<evidence type="ECO:0000256" key="1">
    <source>
        <dbReference type="SAM" id="MobiDB-lite"/>
    </source>
</evidence>
<keyword evidence="4" id="KW-1185">Reference proteome</keyword>
<keyword evidence="2" id="KW-1133">Transmembrane helix</keyword>
<evidence type="ECO:0000256" key="2">
    <source>
        <dbReference type="SAM" id="Phobius"/>
    </source>
</evidence>
<organism evidence="3 4">
    <name type="scientific">Actinophytocola glycyrrhizae</name>
    <dbReference type="NCBI Taxonomy" id="2044873"/>
    <lineage>
        <taxon>Bacteria</taxon>
        <taxon>Bacillati</taxon>
        <taxon>Actinomycetota</taxon>
        <taxon>Actinomycetes</taxon>
        <taxon>Pseudonocardiales</taxon>
        <taxon>Pseudonocardiaceae</taxon>
    </lineage>
</organism>
<name>A0ABV9S4E8_9PSEU</name>
<feature type="region of interest" description="Disordered" evidence="1">
    <location>
        <begin position="42"/>
        <end position="66"/>
    </location>
</feature>
<gene>
    <name evidence="3" type="ORF">ACFPCV_23745</name>
</gene>
<sequence length="66" mass="7152">MTMDKLVVFLLVTSPFLGFVAWATWWLATDSLSARRRAWAVDGPAKPTQNGGSNDERSHCGQASAA</sequence>
<proteinExistence type="predicted"/>
<accession>A0ABV9S4E8</accession>
<evidence type="ECO:0000313" key="3">
    <source>
        <dbReference type="EMBL" id="MFC4856530.1"/>
    </source>
</evidence>
<dbReference type="EMBL" id="JBHSIS010000010">
    <property type="protein sequence ID" value="MFC4856530.1"/>
    <property type="molecule type" value="Genomic_DNA"/>
</dbReference>
<dbReference type="Proteomes" id="UP001595859">
    <property type="component" value="Unassembled WGS sequence"/>
</dbReference>
<evidence type="ECO:0000313" key="4">
    <source>
        <dbReference type="Proteomes" id="UP001595859"/>
    </source>
</evidence>
<dbReference type="RefSeq" id="WP_378058495.1">
    <property type="nucleotide sequence ID" value="NZ_JBHSIS010000010.1"/>
</dbReference>
<keyword evidence="2" id="KW-0812">Transmembrane</keyword>